<reference evidence="1" key="1">
    <citation type="submission" date="2020-11" db="EMBL/GenBank/DDBJ databases">
        <authorList>
            <person name="Tran Van P."/>
        </authorList>
    </citation>
    <scope>NUCLEOTIDE SEQUENCE</scope>
</reference>
<accession>A0A7R9FSM3</accession>
<organism evidence="1">
    <name type="scientific">Darwinula stevensoni</name>
    <dbReference type="NCBI Taxonomy" id="69355"/>
    <lineage>
        <taxon>Eukaryota</taxon>
        <taxon>Metazoa</taxon>
        <taxon>Ecdysozoa</taxon>
        <taxon>Arthropoda</taxon>
        <taxon>Crustacea</taxon>
        <taxon>Oligostraca</taxon>
        <taxon>Ostracoda</taxon>
        <taxon>Podocopa</taxon>
        <taxon>Podocopida</taxon>
        <taxon>Darwinulocopina</taxon>
        <taxon>Darwinuloidea</taxon>
        <taxon>Darwinulidae</taxon>
        <taxon>Darwinula</taxon>
    </lineage>
</organism>
<dbReference type="OrthoDB" id="6353266at2759"/>
<feature type="non-terminal residue" evidence="1">
    <location>
        <position position="1"/>
    </location>
</feature>
<keyword evidence="2" id="KW-1185">Reference proteome</keyword>
<proteinExistence type="predicted"/>
<protein>
    <submittedName>
        <fullName evidence="1">Uncharacterized protein</fullName>
    </submittedName>
</protein>
<name>A0A7R9FSM3_9CRUS</name>
<evidence type="ECO:0000313" key="1">
    <source>
        <dbReference type="EMBL" id="CAD7253534.1"/>
    </source>
</evidence>
<sequence>WIFYTERNYNSGDFGIVEWVFGDNYCGNLGPTNNDVSSLRYAGRQNNWKEDAITLYGLTVFSGNAHLDLIDSSDVLMPSVQSIIISGERDWTVYSLPNFAGIEHCLVPEAGMYVGFFPNLSLLGINSVRSYRKGCFSDKKIRSGQHGVVMDRE</sequence>
<dbReference type="EMBL" id="CAJPEV010006036">
    <property type="protein sequence ID" value="CAG0903775.1"/>
    <property type="molecule type" value="Genomic_DNA"/>
</dbReference>
<dbReference type="Proteomes" id="UP000677054">
    <property type="component" value="Unassembled WGS sequence"/>
</dbReference>
<gene>
    <name evidence="1" type="ORF">DSTB1V02_LOCUS13283</name>
</gene>
<dbReference type="EMBL" id="LR905553">
    <property type="protein sequence ID" value="CAD7253534.1"/>
    <property type="molecule type" value="Genomic_DNA"/>
</dbReference>
<evidence type="ECO:0000313" key="2">
    <source>
        <dbReference type="Proteomes" id="UP000677054"/>
    </source>
</evidence>
<dbReference type="AlphaFoldDB" id="A0A7R9FSM3"/>